<dbReference type="AlphaFoldDB" id="A0A1N7AX13"/>
<evidence type="ECO:0000313" key="2">
    <source>
        <dbReference type="EMBL" id="SIR43542.1"/>
    </source>
</evidence>
<reference evidence="3" key="1">
    <citation type="submission" date="2017-01" db="EMBL/GenBank/DDBJ databases">
        <authorList>
            <person name="Varghese N."/>
            <person name="Submissions S."/>
        </authorList>
    </citation>
    <scope>NUCLEOTIDE SEQUENCE [LARGE SCALE GENOMIC DNA]</scope>
    <source>
        <strain evidence="3">ATCC 51758</strain>
    </source>
</reference>
<dbReference type="PANTHER" id="PTHR42828">
    <property type="entry name" value="DHBP SYNTHASE RIBB-LIKE ALPHA/BETA DOMAIN-CONTAINING PROTEIN"/>
    <property type="match status" value="1"/>
</dbReference>
<dbReference type="Proteomes" id="UP000186819">
    <property type="component" value="Unassembled WGS sequence"/>
</dbReference>
<accession>A0A1N7AX13</accession>
<dbReference type="GO" id="GO:0003725">
    <property type="term" value="F:double-stranded RNA binding"/>
    <property type="evidence" value="ECO:0007669"/>
    <property type="project" value="InterPro"/>
</dbReference>
<dbReference type="InterPro" id="IPR017945">
    <property type="entry name" value="DHBP_synth_RibB-like_a/b_dom"/>
</dbReference>
<organism evidence="2 3">
    <name type="scientific">Aromatoleum tolulyticum</name>
    <dbReference type="NCBI Taxonomy" id="34027"/>
    <lineage>
        <taxon>Bacteria</taxon>
        <taxon>Pseudomonadati</taxon>
        <taxon>Pseudomonadota</taxon>
        <taxon>Betaproteobacteria</taxon>
        <taxon>Rhodocyclales</taxon>
        <taxon>Rhodocyclaceae</taxon>
        <taxon>Aromatoleum</taxon>
    </lineage>
</organism>
<dbReference type="PANTHER" id="PTHR42828:SF3">
    <property type="entry name" value="THREONYLCARBAMOYL-AMP SYNTHASE"/>
    <property type="match status" value="1"/>
</dbReference>
<proteinExistence type="predicted"/>
<dbReference type="SUPFAM" id="SSF55821">
    <property type="entry name" value="YrdC/RibB"/>
    <property type="match status" value="1"/>
</dbReference>
<evidence type="ECO:0000313" key="3">
    <source>
        <dbReference type="Proteomes" id="UP000186819"/>
    </source>
</evidence>
<dbReference type="NCBIfam" id="TIGR00057">
    <property type="entry name" value="L-threonylcarbamoyladenylate synthase"/>
    <property type="match status" value="1"/>
</dbReference>
<dbReference type="InterPro" id="IPR052532">
    <property type="entry name" value="SUA5_domain"/>
</dbReference>
<dbReference type="STRING" id="34027.SAMN05421829_11588"/>
<dbReference type="InterPro" id="IPR006070">
    <property type="entry name" value="Sua5-like_dom"/>
</dbReference>
<name>A0A1N7AX13_9RHOO</name>
<gene>
    <name evidence="2" type="ORF">SAMN05421829_11588</name>
</gene>
<dbReference type="EMBL" id="FTMD01000015">
    <property type="protein sequence ID" value="SIR43542.1"/>
    <property type="molecule type" value="Genomic_DNA"/>
</dbReference>
<dbReference type="Pfam" id="PF01300">
    <property type="entry name" value="Sua5_yciO_yrdC"/>
    <property type="match status" value="1"/>
</dbReference>
<keyword evidence="3" id="KW-1185">Reference proteome</keyword>
<protein>
    <submittedName>
        <fullName evidence="2">tRNA threonylcarbamoyl adenosine modification protein, Sua5/YciO/YrdC/YwlC family</fullName>
    </submittedName>
</protein>
<feature type="domain" description="YrdC-like" evidence="1">
    <location>
        <begin position="14"/>
        <end position="200"/>
    </location>
</feature>
<dbReference type="Gene3D" id="3.90.870.10">
    <property type="entry name" value="DHBP synthase"/>
    <property type="match status" value="1"/>
</dbReference>
<dbReference type="RefSeq" id="WP_076603768.1">
    <property type="nucleotide sequence ID" value="NZ_FTMD01000015.1"/>
</dbReference>
<sequence>MAQFFSLHPEIPQPRLIRQAAEIMRAGGLVAFPTDSAYALGGITGDADLLQRIRRLRGVDERHNFTLMCRDLSEIAKYARVDNAQYRLLKAVTPGPYTFILEGTKELPRRVLHPKRKTIGLRVPEHPVVAALLQELDEPILTSTLLLPGDDFPLTDPEEIRDRLEKQVELVIEAGYCGPEATTVIDLTSGAPVLIRAGRGDLAPFGFEAD</sequence>
<dbReference type="OrthoDB" id="9781656at2"/>
<evidence type="ECO:0000259" key="1">
    <source>
        <dbReference type="PROSITE" id="PS51163"/>
    </source>
</evidence>
<dbReference type="PROSITE" id="PS51163">
    <property type="entry name" value="YRDC"/>
    <property type="match status" value="1"/>
</dbReference>